<protein>
    <submittedName>
        <fullName evidence="2">DUF4330 domain-containing protein</fullName>
    </submittedName>
</protein>
<reference evidence="2" key="2">
    <citation type="journal article" date="2021" name="PeerJ">
        <title>Extensive microbial diversity within the chicken gut microbiome revealed by metagenomics and culture.</title>
        <authorList>
            <person name="Gilroy R."/>
            <person name="Ravi A."/>
            <person name="Getino M."/>
            <person name="Pursley I."/>
            <person name="Horton D.L."/>
            <person name="Alikhan N.F."/>
            <person name="Baker D."/>
            <person name="Gharbi K."/>
            <person name="Hall N."/>
            <person name="Watson M."/>
            <person name="Adriaenssens E.M."/>
            <person name="Foster-Nyarko E."/>
            <person name="Jarju S."/>
            <person name="Secka A."/>
            <person name="Antonio M."/>
            <person name="Oren A."/>
            <person name="Chaudhuri R.R."/>
            <person name="La Ragione R."/>
            <person name="Hildebrand F."/>
            <person name="Pallen M.J."/>
        </authorList>
    </citation>
    <scope>NUCLEOTIDE SEQUENCE</scope>
    <source>
        <strain evidence="2">ChiSjej2B20-13462</strain>
    </source>
</reference>
<feature type="transmembrane region" description="Helical" evidence="1">
    <location>
        <begin position="16"/>
        <end position="37"/>
    </location>
</feature>
<name>A0A9D1CNP3_9FIRM</name>
<comment type="caution">
    <text evidence="2">The sequence shown here is derived from an EMBL/GenBank/DDBJ whole genome shotgun (WGS) entry which is preliminary data.</text>
</comment>
<accession>A0A9D1CNP3</accession>
<dbReference type="EMBL" id="DVFN01000095">
    <property type="protein sequence ID" value="HIQ70011.1"/>
    <property type="molecule type" value="Genomic_DNA"/>
</dbReference>
<keyword evidence="1" id="KW-0812">Transmembrane</keyword>
<evidence type="ECO:0000313" key="2">
    <source>
        <dbReference type="EMBL" id="HIQ70011.1"/>
    </source>
</evidence>
<evidence type="ECO:0000313" key="3">
    <source>
        <dbReference type="Proteomes" id="UP000886874"/>
    </source>
</evidence>
<dbReference type="InterPro" id="IPR025480">
    <property type="entry name" value="DUF4330"/>
</dbReference>
<reference evidence="2" key="1">
    <citation type="submission" date="2020-10" db="EMBL/GenBank/DDBJ databases">
        <authorList>
            <person name="Gilroy R."/>
        </authorList>
    </citation>
    <scope>NUCLEOTIDE SEQUENCE</scope>
    <source>
        <strain evidence="2">ChiSjej2B20-13462</strain>
    </source>
</reference>
<sequence length="156" mass="16392">MKVIDEKGRLFGKLNLIDLAVVVIVVVAVAAVAMKVFGNKAVSAVTSQQVKLTYEVVAEDVPQHVADYCVAHTGGQLMSSGKLLDGSITGCEAVEVSEGDGARTDLYFTIEVNTTFSNSAYSVGSQEVRVGIEHLVKTSDIEVTGVVSGLEVETNG</sequence>
<proteinExistence type="predicted"/>
<gene>
    <name evidence="2" type="ORF">IAA67_06755</name>
</gene>
<keyword evidence="1" id="KW-1133">Transmembrane helix</keyword>
<evidence type="ECO:0000256" key="1">
    <source>
        <dbReference type="SAM" id="Phobius"/>
    </source>
</evidence>
<organism evidence="2 3">
    <name type="scientific">Candidatus Avoscillospira stercorigallinarum</name>
    <dbReference type="NCBI Taxonomy" id="2840708"/>
    <lineage>
        <taxon>Bacteria</taxon>
        <taxon>Bacillati</taxon>
        <taxon>Bacillota</taxon>
        <taxon>Clostridia</taxon>
        <taxon>Eubacteriales</taxon>
        <taxon>Oscillospiraceae</taxon>
        <taxon>Oscillospiraceae incertae sedis</taxon>
        <taxon>Candidatus Avoscillospira</taxon>
    </lineage>
</organism>
<dbReference type="Proteomes" id="UP000886874">
    <property type="component" value="Unassembled WGS sequence"/>
</dbReference>
<dbReference type="AlphaFoldDB" id="A0A9D1CNP3"/>
<keyword evidence="1" id="KW-0472">Membrane</keyword>
<dbReference type="Pfam" id="PF14221">
    <property type="entry name" value="DUF4330"/>
    <property type="match status" value="1"/>
</dbReference>